<comment type="function">
    <text evidence="4">Non-catalytic component of the proteasome, a multicatalytic proteinase complex which is characterized by its ability to cleave peptides with Arg, Phe, Tyr, Leu, and Glu adjacent to the leaving group at neutral or slightly basic pH. The proteasome has an ATP-dependent proteolytic activity.</text>
</comment>
<protein>
    <recommendedName>
        <fullName evidence="5">Proteasome subunit beta</fullName>
    </recommendedName>
</protein>
<dbReference type="CDD" id="cd03758">
    <property type="entry name" value="proteasome_beta_type_2"/>
    <property type="match status" value="1"/>
</dbReference>
<dbReference type="PANTHER" id="PTHR32194:SF2">
    <property type="entry name" value="PROTEASOME SUBUNIT BETA TYPE-1"/>
    <property type="match status" value="1"/>
</dbReference>
<dbReference type="AlphaFoldDB" id="A0AAW1PQY0"/>
<comment type="subcellular location">
    <subcellularLocation>
        <location evidence="5">Cytoplasm</location>
    </subcellularLocation>
    <subcellularLocation>
        <location evidence="5">Nucleus</location>
    </subcellularLocation>
</comment>
<dbReference type="PROSITE" id="PS51476">
    <property type="entry name" value="PROTEASOME_BETA_2"/>
    <property type="match status" value="1"/>
</dbReference>
<dbReference type="InterPro" id="IPR016050">
    <property type="entry name" value="Proteasome_bsu_CS"/>
</dbReference>
<dbReference type="Proteomes" id="UP001489004">
    <property type="component" value="Unassembled WGS sequence"/>
</dbReference>
<evidence type="ECO:0000256" key="5">
    <source>
        <dbReference type="RuleBase" id="RU004203"/>
    </source>
</evidence>
<dbReference type="SUPFAM" id="SSF56235">
    <property type="entry name" value="N-terminal nucleophile aminohydrolases (Ntn hydrolases)"/>
    <property type="match status" value="1"/>
</dbReference>
<name>A0AAW1PQY0_9CHLO</name>
<gene>
    <name evidence="6" type="ORF">WJX72_010995</name>
</gene>
<keyword evidence="2 5" id="KW-0647">Proteasome</keyword>
<dbReference type="PROSITE" id="PS00854">
    <property type="entry name" value="PROTEASOME_BETA_1"/>
    <property type="match status" value="1"/>
</dbReference>
<dbReference type="InterPro" id="IPR023333">
    <property type="entry name" value="Proteasome_suB-type"/>
</dbReference>
<keyword evidence="3 5" id="KW-0539">Nucleus</keyword>
<dbReference type="InterPro" id="IPR029055">
    <property type="entry name" value="Ntn_hydrolases_N"/>
</dbReference>
<dbReference type="InterPro" id="IPR001353">
    <property type="entry name" value="Proteasome_sua/b"/>
</dbReference>
<dbReference type="GO" id="GO:0005839">
    <property type="term" value="C:proteasome core complex"/>
    <property type="evidence" value="ECO:0007669"/>
    <property type="project" value="InterPro"/>
</dbReference>
<keyword evidence="7" id="KW-1185">Reference proteome</keyword>
<proteinExistence type="inferred from homology"/>
<dbReference type="FunFam" id="3.60.20.10:FF:000008">
    <property type="entry name" value="Proteasome subunit beta type-4"/>
    <property type="match status" value="1"/>
</dbReference>
<evidence type="ECO:0000313" key="7">
    <source>
        <dbReference type="Proteomes" id="UP001489004"/>
    </source>
</evidence>
<dbReference type="Pfam" id="PF00227">
    <property type="entry name" value="Proteasome"/>
    <property type="match status" value="1"/>
</dbReference>
<sequence>MEYLMGMRCNDFVMLACDTTAVQQIITIKHDEDKLIPIDSHKLMGVAGEPGDRVQFSEFILANIRLYAARNNRELSTSATAHFTRGELATALRKRPYMANLLIAGFDKAGGPSLYWMDYLATMHKMNIAGTGYGSYFVLSMFDKLWRKDLNESEALDLMLKGIDEVKKRLVVAPPSYVIKIIDANGTRTIKTVTDPAVA</sequence>
<dbReference type="Gene3D" id="3.60.20.10">
    <property type="entry name" value="Glutamine Phosphoribosylpyrophosphate, subunit 1, domain 1"/>
    <property type="match status" value="1"/>
</dbReference>
<evidence type="ECO:0000256" key="4">
    <source>
        <dbReference type="ARBA" id="ARBA00024953"/>
    </source>
</evidence>
<keyword evidence="1 5" id="KW-0963">Cytoplasm</keyword>
<dbReference type="GO" id="GO:0010498">
    <property type="term" value="P:proteasomal protein catabolic process"/>
    <property type="evidence" value="ECO:0007669"/>
    <property type="project" value="InterPro"/>
</dbReference>
<evidence type="ECO:0000313" key="6">
    <source>
        <dbReference type="EMBL" id="KAK9811836.1"/>
    </source>
</evidence>
<comment type="caution">
    <text evidence="6">The sequence shown here is derived from an EMBL/GenBank/DDBJ whole genome shotgun (WGS) entry which is preliminary data.</text>
</comment>
<dbReference type="EMBL" id="JALJOR010000009">
    <property type="protein sequence ID" value="KAK9811836.1"/>
    <property type="molecule type" value="Genomic_DNA"/>
</dbReference>
<dbReference type="GO" id="GO:0005634">
    <property type="term" value="C:nucleus"/>
    <property type="evidence" value="ECO:0007669"/>
    <property type="project" value="UniProtKB-SubCell"/>
</dbReference>
<accession>A0AAW1PQY0</accession>
<evidence type="ECO:0000256" key="2">
    <source>
        <dbReference type="ARBA" id="ARBA00022942"/>
    </source>
</evidence>
<comment type="similarity">
    <text evidence="5">Belongs to the peptidase T1B family.</text>
</comment>
<dbReference type="PANTHER" id="PTHR32194">
    <property type="entry name" value="METALLOPROTEASE TLDD"/>
    <property type="match status" value="1"/>
</dbReference>
<dbReference type="InterPro" id="IPR035206">
    <property type="entry name" value="Proteasome_beta2"/>
</dbReference>
<comment type="subunit">
    <text evidence="5">Component of the proteasome complex.</text>
</comment>
<evidence type="ECO:0000256" key="3">
    <source>
        <dbReference type="ARBA" id="ARBA00023242"/>
    </source>
</evidence>
<dbReference type="GO" id="GO:0005737">
    <property type="term" value="C:cytoplasm"/>
    <property type="evidence" value="ECO:0007669"/>
    <property type="project" value="UniProtKB-SubCell"/>
</dbReference>
<organism evidence="6 7">
    <name type="scientific">[Myrmecia] bisecta</name>
    <dbReference type="NCBI Taxonomy" id="41462"/>
    <lineage>
        <taxon>Eukaryota</taxon>
        <taxon>Viridiplantae</taxon>
        <taxon>Chlorophyta</taxon>
        <taxon>core chlorophytes</taxon>
        <taxon>Trebouxiophyceae</taxon>
        <taxon>Trebouxiales</taxon>
        <taxon>Trebouxiaceae</taxon>
        <taxon>Myrmecia</taxon>
    </lineage>
</organism>
<evidence type="ECO:0000256" key="1">
    <source>
        <dbReference type="ARBA" id="ARBA00022490"/>
    </source>
</evidence>
<comment type="function">
    <text evidence="5">Component of the proteasome, a multicatalytic proteinase complex which is characterized by its ability to cleave peptides with Arg, Phe, Tyr, Leu, and Glu adjacent to the leaving group at neutral or slightly basic pH. The proteasome has an ATP-dependent proteolytic activity.</text>
</comment>
<reference evidence="6 7" key="1">
    <citation type="journal article" date="2024" name="Nat. Commun.">
        <title>Phylogenomics reveals the evolutionary origins of lichenization in chlorophyte algae.</title>
        <authorList>
            <person name="Puginier C."/>
            <person name="Libourel C."/>
            <person name="Otte J."/>
            <person name="Skaloud P."/>
            <person name="Haon M."/>
            <person name="Grisel S."/>
            <person name="Petersen M."/>
            <person name="Berrin J.G."/>
            <person name="Delaux P.M."/>
            <person name="Dal Grande F."/>
            <person name="Keller J."/>
        </authorList>
    </citation>
    <scope>NUCLEOTIDE SEQUENCE [LARGE SCALE GENOMIC DNA]</scope>
    <source>
        <strain evidence="6 7">SAG 2043</strain>
    </source>
</reference>